<dbReference type="InterPro" id="IPR027417">
    <property type="entry name" value="P-loop_NTPase"/>
</dbReference>
<dbReference type="InterPro" id="IPR003450">
    <property type="entry name" value="Replication_origin-bd"/>
</dbReference>
<evidence type="ECO:0000256" key="1">
    <source>
        <dbReference type="SAM" id="MobiDB-lite"/>
    </source>
</evidence>
<comment type="caution">
    <text evidence="3">The sequence shown here is derived from an EMBL/GenBank/DDBJ whole genome shotgun (WGS) entry which is preliminary data.</text>
</comment>
<evidence type="ECO:0000313" key="3">
    <source>
        <dbReference type="EMBL" id="OBQ42852.1"/>
    </source>
</evidence>
<organism evidence="3 4">
    <name type="scientific">Aphanizomenon flos-aquae WA102</name>
    <dbReference type="NCBI Taxonomy" id="1710896"/>
    <lineage>
        <taxon>Bacteria</taxon>
        <taxon>Bacillati</taxon>
        <taxon>Cyanobacteriota</taxon>
        <taxon>Cyanophyceae</taxon>
        <taxon>Nostocales</taxon>
        <taxon>Aphanizomenonaceae</taxon>
        <taxon>Aphanizomenon</taxon>
    </lineage>
</organism>
<dbReference type="EMBL" id="LJOW01000082">
    <property type="protein sequence ID" value="OBQ42852.1"/>
    <property type="molecule type" value="Genomic_DNA"/>
</dbReference>
<dbReference type="GO" id="GO:0003688">
    <property type="term" value="F:DNA replication origin binding"/>
    <property type="evidence" value="ECO:0007669"/>
    <property type="project" value="InterPro"/>
</dbReference>
<dbReference type="NCBIfam" id="NF042913">
    <property type="entry name" value="CyRepA1"/>
    <property type="match status" value="1"/>
</dbReference>
<dbReference type="InterPro" id="IPR049996">
    <property type="entry name" value="Slr7037-like"/>
</dbReference>
<dbReference type="SUPFAM" id="SSF52540">
    <property type="entry name" value="P-loop containing nucleoside triphosphate hydrolases"/>
    <property type="match status" value="1"/>
</dbReference>
<name>A0A1B7X0G2_APHFL</name>
<proteinExistence type="predicted"/>
<dbReference type="GO" id="GO:0005524">
    <property type="term" value="F:ATP binding"/>
    <property type="evidence" value="ECO:0007669"/>
    <property type="project" value="InterPro"/>
</dbReference>
<dbReference type="GO" id="GO:0006260">
    <property type="term" value="P:DNA replication"/>
    <property type="evidence" value="ECO:0007669"/>
    <property type="project" value="InterPro"/>
</dbReference>
<protein>
    <recommendedName>
        <fullName evidence="2">Replication origin-binding protein domain-containing protein</fullName>
    </recommendedName>
</protein>
<accession>A0A1B7X0G2</accession>
<feature type="compositionally biased region" description="Basic and acidic residues" evidence="1">
    <location>
        <begin position="442"/>
        <end position="464"/>
    </location>
</feature>
<dbReference type="Pfam" id="PF02399">
    <property type="entry name" value="Herpes_ori_bp"/>
    <property type="match status" value="1"/>
</dbReference>
<dbReference type="Gene3D" id="3.40.50.300">
    <property type="entry name" value="P-loop containing nucleotide triphosphate hydrolases"/>
    <property type="match status" value="1"/>
</dbReference>
<gene>
    <name evidence="3" type="ORF">AN484_15605</name>
</gene>
<sequence>MYSPIDIDGEQNQYKNTEEYIPTISQEERQKAREVAEKEAFLAEEYHKNRISQQLSPKQRHIEYAKMLKSMSISDIHKGHLNGTRGFLHEQIEINGYRSVGKFEAVDPSISPKTPGIFVNYLGETVINYGGRGILLPVRDLDQNIVAFQIRNTETQKDKNKSGEDFGKYLWSGYPQTLKTGAENKRLFYPSIHLPENGEKPLHIANPHNLKDVEMLYLAEGVLKPDIAAYRFEQAIVGSPGGSWYSSPEQLFAAINYFNTRNVVLYADAGAIINSNVITIYNRVRQLLENEGIDFKIAWWGQIAKTESKFLQSGPQFSDIDELDGFHPGFGHSKPDFEKIQYLTWDQWIDLAYSEEIIAKRPKKDFKTNFVKESEARESLQELIDGVNGTKNKAKWWENYKNLTQRKKPIFAAEKPDNIELPVFDQSIIDDFAFGSEFEEDRNFTPRQDDESESSCHEEQKGKNTAENNAVNFDISDKKKFNTWKRRIEYTPTHEFNDPYVSIDRKIEANSIYTINSGLGTGKTWWALEMLKEMDAPFLYVTFRNSLCEQFIEQCKKRGIECSHGNESGFKYQNDTQVFQGMAFCIDSLHKVSLPNLDGKIIIVDESFSTIQEMMTKKSLEKGRVRLLEFFKESLKKCAAAIFMDGHLTDSLADYVHQLAPEKKIIKYKNNFQGRKFDITFVNGSYDDIASDYYTQEEINAGTSENGEKIKIKVRDRSPVLNAINNSIGNICIATDSLNQSMSLNQRLKDQGRFGLVVNSISYRENWLLCAADPESSVQNFIKDVDGFIEKYKLEYLIYTPTAEAGIDISIHKRIPNYFTHQYCLFFNVIGTFGQSQMIARLRDPECPRTVWLYPHPMGTDYEYTGCSTKEYRNIFLTQQKAYLIQMRKDAELQGTPINEVQMLVEASKKVVETSTFEEIHSTLCSDLILKIKYEKSEPRGCLLNILKSSGHKILEVALLESKQATELNKEASDNFKKEESANIAQAEVLDSKQYDLESAKINISSATRYNLEKTGINFIVPGITDKSIWDADFVYHVKYGDRAFLRGQNRFYLFNNQDALMKYELNRHKNNVSYAIFSNKYESVTFDVNNQYTQIRLLQESNISWFLNPDNNWYVKNEWFDDFNGTKFINKSNDPVAQKVFDFLIFFNKNLEIFGKQFPIKKTAKSKNPASAATKQIIKIIQWLGLKVKSKKSSGFKYSIDLQSFSPYHQACQDCLKVKYSDIKVQTIPDTIIEKGATVFNLEVEPAKEPDKDYKYTYPYEVFKALEVVWQDQYSIYAILQQSMPAVVSALVSIPNSFYGTTSANYLKDIITWGNKNLAKPDEKVTIIENEKVPIA</sequence>
<feature type="domain" description="Replication origin-binding protein" evidence="2">
    <location>
        <begin position="509"/>
        <end position="677"/>
    </location>
</feature>
<feature type="region of interest" description="Disordered" evidence="1">
    <location>
        <begin position="442"/>
        <end position="469"/>
    </location>
</feature>
<dbReference type="Proteomes" id="UP000092093">
    <property type="component" value="Unassembled WGS sequence"/>
</dbReference>
<evidence type="ECO:0000313" key="4">
    <source>
        <dbReference type="Proteomes" id="UP000092093"/>
    </source>
</evidence>
<evidence type="ECO:0000259" key="2">
    <source>
        <dbReference type="Pfam" id="PF02399"/>
    </source>
</evidence>
<reference evidence="3 4" key="1">
    <citation type="submission" date="2015-09" db="EMBL/GenBank/DDBJ databases">
        <title>Aphanizomenon flos-aquae WA102.</title>
        <authorList>
            <person name="Driscoll C."/>
        </authorList>
    </citation>
    <scope>NUCLEOTIDE SEQUENCE [LARGE SCALE GENOMIC DNA]</scope>
    <source>
        <strain evidence="3">WA102</strain>
    </source>
</reference>